<evidence type="ECO:0000256" key="5">
    <source>
        <dbReference type="ARBA" id="ARBA00023136"/>
    </source>
</evidence>
<evidence type="ECO:0000256" key="3">
    <source>
        <dbReference type="ARBA" id="ARBA00022692"/>
    </source>
</evidence>
<keyword evidence="3 6" id="KW-0812">Transmembrane</keyword>
<dbReference type="Pfam" id="PF13396">
    <property type="entry name" value="PLDc_N"/>
    <property type="match status" value="1"/>
</dbReference>
<proteinExistence type="predicted"/>
<comment type="subcellular location">
    <subcellularLocation>
        <location evidence="1">Cell membrane</location>
        <topology evidence="1">Multi-pass membrane protein</topology>
    </subcellularLocation>
</comment>
<evidence type="ECO:0000313" key="8">
    <source>
        <dbReference type="EMBL" id="MDN8620872.1"/>
    </source>
</evidence>
<evidence type="ECO:0000313" key="9">
    <source>
        <dbReference type="Proteomes" id="UP001174347"/>
    </source>
</evidence>
<evidence type="ECO:0000256" key="1">
    <source>
        <dbReference type="ARBA" id="ARBA00004651"/>
    </source>
</evidence>
<gene>
    <name evidence="8" type="ORF">Q0N36_09840</name>
</gene>
<evidence type="ECO:0000256" key="4">
    <source>
        <dbReference type="ARBA" id="ARBA00022989"/>
    </source>
</evidence>
<keyword evidence="2" id="KW-1003">Cell membrane</keyword>
<keyword evidence="9" id="KW-1185">Reference proteome</keyword>
<feature type="transmembrane region" description="Helical" evidence="6">
    <location>
        <begin position="49"/>
        <end position="73"/>
    </location>
</feature>
<dbReference type="EMBL" id="JAUKFM010000007">
    <property type="protein sequence ID" value="MDN8620872.1"/>
    <property type="molecule type" value="Genomic_DNA"/>
</dbReference>
<feature type="domain" description="Cardiolipin synthase N-terminal" evidence="7">
    <location>
        <begin position="33"/>
        <end position="73"/>
    </location>
</feature>
<accession>A0ABT8Q7R4</accession>
<keyword evidence="5 6" id="KW-0472">Membrane</keyword>
<dbReference type="RefSeq" id="WP_086588608.1">
    <property type="nucleotide sequence ID" value="NZ_JAUKFL010000024.1"/>
</dbReference>
<organism evidence="8 9">
    <name type="scientific">Corynebacterium kefirresidentii</name>
    <dbReference type="NCBI Taxonomy" id="1979527"/>
    <lineage>
        <taxon>Bacteria</taxon>
        <taxon>Bacillati</taxon>
        <taxon>Actinomycetota</taxon>
        <taxon>Actinomycetes</taxon>
        <taxon>Mycobacteriales</taxon>
        <taxon>Corynebacteriaceae</taxon>
        <taxon>Corynebacterium</taxon>
    </lineage>
</organism>
<feature type="transmembrane region" description="Helical" evidence="6">
    <location>
        <begin position="20"/>
        <end position="43"/>
    </location>
</feature>
<evidence type="ECO:0000259" key="7">
    <source>
        <dbReference type="Pfam" id="PF13396"/>
    </source>
</evidence>
<evidence type="ECO:0000256" key="6">
    <source>
        <dbReference type="SAM" id="Phobius"/>
    </source>
</evidence>
<sequence>MSTSEFYLAAAESTNPNDTWWFLGFLPIFLLVAFWIAALISIISSGYTLAAKVLFIVATFTLPFLGPLIWFLFVRGKEDKNRRV</sequence>
<keyword evidence="4 6" id="KW-1133">Transmembrane helix</keyword>
<reference evidence="8" key="1">
    <citation type="submission" date="2023-07" db="EMBL/GenBank/DDBJ databases">
        <title>Insights into the diversity of cutaneous corynebacteria.</title>
        <authorList>
            <person name="Bruggemann H."/>
            <person name="Poehlein A."/>
        </authorList>
    </citation>
    <scope>NUCLEOTIDE SEQUENCE</scope>
    <source>
        <strain evidence="8">P7_F1</strain>
    </source>
</reference>
<comment type="caution">
    <text evidence="8">The sequence shown here is derived from an EMBL/GenBank/DDBJ whole genome shotgun (WGS) entry which is preliminary data.</text>
</comment>
<dbReference type="InterPro" id="IPR027379">
    <property type="entry name" value="CLS_N"/>
</dbReference>
<evidence type="ECO:0000256" key="2">
    <source>
        <dbReference type="ARBA" id="ARBA00022475"/>
    </source>
</evidence>
<dbReference type="Proteomes" id="UP001174347">
    <property type="component" value="Unassembled WGS sequence"/>
</dbReference>
<name>A0ABT8Q7R4_9CORY</name>
<protein>
    <submittedName>
        <fullName evidence="8">PLD nuclease N-terminal domain-containing protein</fullName>
    </submittedName>
</protein>